<dbReference type="AlphaFoldDB" id="A0A565A3N5"/>
<dbReference type="Proteomes" id="UP000220605">
    <property type="component" value="Unassembled WGS sequence"/>
</dbReference>
<organism evidence="1">
    <name type="scientific">Plasmodium vivax</name>
    <name type="common">malaria parasite P. vivax</name>
    <dbReference type="NCBI Taxonomy" id="5855"/>
    <lineage>
        <taxon>Eukaryota</taxon>
        <taxon>Sar</taxon>
        <taxon>Alveolata</taxon>
        <taxon>Apicomplexa</taxon>
        <taxon>Aconoidasida</taxon>
        <taxon>Haemosporida</taxon>
        <taxon>Plasmodiidae</taxon>
        <taxon>Plasmodium</taxon>
        <taxon>Plasmodium (Plasmodium)</taxon>
    </lineage>
</organism>
<evidence type="ECO:0000313" key="1">
    <source>
        <dbReference type="EMBL" id="VUZ99400.1"/>
    </source>
</evidence>
<dbReference type="OrthoDB" id="387481at2759"/>
<protein>
    <submittedName>
        <fullName evidence="1">VIR protein</fullName>
    </submittedName>
</protein>
<dbReference type="VEuPathDB" id="PlasmoDB:PVP01_0001150"/>
<reference evidence="1" key="1">
    <citation type="submission" date="2016-07" db="EMBL/GenBank/DDBJ databases">
        <authorList>
            <consortium name="Pathogen Informatics"/>
        </authorList>
    </citation>
    <scope>NUCLEOTIDE SEQUENCE</scope>
</reference>
<dbReference type="EMBL" id="FLZR02000002">
    <property type="protein sequence ID" value="VUZ99400.1"/>
    <property type="molecule type" value="Genomic_DNA"/>
</dbReference>
<gene>
    <name evidence="1" type="ORF">PVP01_0001150</name>
</gene>
<proteinExistence type="predicted"/>
<accession>A0A565A3N5</accession>
<name>A0A565A3N5_PLAVI</name>
<dbReference type="VEuPathDB" id="PlasmoDB:PVW1_100021600"/>
<dbReference type="VEuPathDB" id="PlasmoDB:PVPAM_000027000"/>
<sequence length="350" mass="40845">MMFVFYPFLKEISSTYEYFDSTTEEGNNLYGVLCSNYILKQINEESNSTYRSFCIRLMKNLRYYTSDAEKYILTKERCNILFNWMHKLINEQSIKTNIINKCFEEYDREMKRIKNSNKCHYFRNIKIHEPINITLLDIFDNKMPTIEATLMDPDISNRAVGRKYVCECLKIYKDMNDKYCLNGKENREDNSSTCSKLKQFKKSYMLYLYNNSSLRAIIPSLDNIDKDLLDKCQEDEKRLRLDSDADETQLRYSANSLPTATEGQIIFSEERRTITHGNGDSSMKKTITTTIGTFAGASSLLAFLYKFTPAGRLVNPKLRRTTGIINNNFYGDDVNEHNGFNSYNIGYEAV</sequence>